<dbReference type="SMART" id="SM00129">
    <property type="entry name" value="KISc"/>
    <property type="match status" value="1"/>
</dbReference>
<accession>A0A8S0TIC3</accession>
<dbReference type="Gene3D" id="3.40.850.10">
    <property type="entry name" value="Kinesin motor domain"/>
    <property type="match status" value="1"/>
</dbReference>
<feature type="coiled-coil region" evidence="8">
    <location>
        <begin position="1034"/>
        <end position="1092"/>
    </location>
</feature>
<dbReference type="GO" id="GO:0007018">
    <property type="term" value="P:microtubule-based movement"/>
    <property type="evidence" value="ECO:0007669"/>
    <property type="project" value="InterPro"/>
</dbReference>
<proteinExistence type="inferred from homology"/>
<dbReference type="GO" id="GO:0005874">
    <property type="term" value="C:microtubule"/>
    <property type="evidence" value="ECO:0007669"/>
    <property type="project" value="UniProtKB-KW"/>
</dbReference>
<evidence type="ECO:0000256" key="5">
    <source>
        <dbReference type="ARBA" id="ARBA00023175"/>
    </source>
</evidence>
<dbReference type="GO" id="GO:0005524">
    <property type="term" value="F:ATP binding"/>
    <property type="evidence" value="ECO:0007669"/>
    <property type="project" value="UniProtKB-UniRule"/>
</dbReference>
<evidence type="ECO:0000256" key="9">
    <source>
        <dbReference type="SAM" id="MobiDB-lite"/>
    </source>
</evidence>
<protein>
    <submittedName>
        <fullName evidence="11">Kinesin KIN12B</fullName>
    </submittedName>
</protein>
<evidence type="ECO:0000313" key="11">
    <source>
        <dbReference type="EMBL" id="CAA3005417.1"/>
    </source>
</evidence>
<sequence length="1157" mass="128902">MKHFMMPKNQILRENHESATPSAFPNLKSKSIAAASPSSRRQNSSKENSAPTSDPNSTVSPATAKMKSPLPPRPTLKRKLSVEAAVGLENSDGPTNPADSGVKVIVRMRPPNKVEEDGGSVVQRLSNDSLSIAGQTFTFDSVADIESTQIDIFQLIGAPLVENCLAGFNSSVFAYGQTGSGKTYTIWGTSNTSLEEHDQQGLTPRVCQRLFERINEEQVKHADEQLVYMCRCSFLEIYNEQITDLLDPNQKNLQIREDVKSGVYVENLTEECVSSMEDVSQLLIKGLSNRRTGSTSVNAESSRSHSVFTCVVESRSKRMADGGVSCLKMSRINFVDLAGSERQKQTSAAGDRLKEAGNINRSLSQLGNLINILAEVSQTGKQRHIPYRDSKLTFLLQESLGGNAKLAMICAVSPAQSCKSETLSTLRFAQRAKAIKNKAVVNEEIQDDVNVLRQVIRQLRDELHRMKGNGNQTGQVGAYSTGWNARRSLNLLKFSLKQPLTLPHVDDATDEEMEIVEEEIVDEDTDVNIEDEALKPVDEDKNNITDCGSRERNSDIELPNSDSCGHYAQGEYIPSIIENLPDEDGAAHNHCTVPIDTLPVLKSPTPSVSPRLSNSRKSSFTSTEHLAAALHRGLDVIGSLRHSAALGRSSFRFSCVPAGAKAVIPVLKVDAGVQTLFSEDESSEMDSGVFLCSKCKTRNSQQEVIEENNVQNMQLVPVNKSLSHEKLKKVPKEVEKVLAGAIRREMALEDICAKQTSEIVQLNRLVQQYRLERECNAVIGQTREDKIARLESLMDGILPTEEFMEHELLSLTHEHKILQEKIDNHPEILRTKIELQRVKDELERYKNFFELGERDVLMEEIQDLKGQVQLYLNSSSKTSKGPAPLLQLTYSCEPSVAPPLSSALEKTEESAEELLQKERNQWTETESKWISLVEDLRLELESNRSLVQKQKQELDMEKKCSDELKEAMQMAMEGHARMLEQYADLEVKHIQLLARQRKIREGIDDVKKAAAKAGVRGAESKFINALAAEISALRVEQEKERRYLRDENKGLRAQLRDTAEAVQAAGELVVRLKEAEEAVDAAENRAIVAEGEAERAYMERDRLVQLLAADTRTLNGGFAAEGRHADDGNQQWREKFAPSYGIEDPCSWFAGYDRCNI</sequence>
<dbReference type="Pfam" id="PF00225">
    <property type="entry name" value="Kinesin"/>
    <property type="match status" value="1"/>
</dbReference>
<evidence type="ECO:0000313" key="12">
    <source>
        <dbReference type="Proteomes" id="UP000594638"/>
    </source>
</evidence>
<keyword evidence="1" id="KW-0493">Microtubule</keyword>
<feature type="coiled-coil region" evidence="8">
    <location>
        <begin position="901"/>
        <end position="953"/>
    </location>
</feature>
<feature type="compositionally biased region" description="Low complexity" evidence="9">
    <location>
        <begin position="28"/>
        <end position="39"/>
    </location>
</feature>
<comment type="similarity">
    <text evidence="6">Belongs to the TRAFAC class myosin-kinesin ATPase superfamily. Kinesin family. KIN-12 subfamily.</text>
</comment>
<feature type="domain" description="Kinesin motor" evidence="10">
    <location>
        <begin position="101"/>
        <end position="435"/>
    </location>
</feature>
<feature type="coiled-coil region" evidence="8">
    <location>
        <begin position="442"/>
        <end position="469"/>
    </location>
</feature>
<dbReference type="Gramene" id="OE9A057830T1">
    <property type="protein sequence ID" value="OE9A057830C1"/>
    <property type="gene ID" value="OE9A057830"/>
</dbReference>
<dbReference type="Proteomes" id="UP000594638">
    <property type="component" value="Unassembled WGS sequence"/>
</dbReference>
<keyword evidence="4 8" id="KW-0175">Coiled coil</keyword>
<gene>
    <name evidence="11" type="ORF">OLEA9_A057830</name>
</gene>
<keyword evidence="2 7" id="KW-0547">Nucleotide-binding</keyword>
<organism evidence="11 12">
    <name type="scientific">Olea europaea subsp. europaea</name>
    <dbReference type="NCBI Taxonomy" id="158383"/>
    <lineage>
        <taxon>Eukaryota</taxon>
        <taxon>Viridiplantae</taxon>
        <taxon>Streptophyta</taxon>
        <taxon>Embryophyta</taxon>
        <taxon>Tracheophyta</taxon>
        <taxon>Spermatophyta</taxon>
        <taxon>Magnoliopsida</taxon>
        <taxon>eudicotyledons</taxon>
        <taxon>Gunneridae</taxon>
        <taxon>Pentapetalae</taxon>
        <taxon>asterids</taxon>
        <taxon>lamiids</taxon>
        <taxon>Lamiales</taxon>
        <taxon>Oleaceae</taxon>
        <taxon>Oleeae</taxon>
        <taxon>Olea</taxon>
    </lineage>
</organism>
<reference evidence="11 12" key="1">
    <citation type="submission" date="2019-12" db="EMBL/GenBank/DDBJ databases">
        <authorList>
            <person name="Alioto T."/>
            <person name="Alioto T."/>
            <person name="Gomez Garrido J."/>
        </authorList>
    </citation>
    <scope>NUCLEOTIDE SEQUENCE [LARGE SCALE GENOMIC DNA]</scope>
</reference>
<keyword evidence="5 7" id="KW-0505">Motor protein</keyword>
<dbReference type="PANTHER" id="PTHR37739:SF16">
    <property type="entry name" value="KINESIN-LIKE PROTEIN"/>
    <property type="match status" value="1"/>
</dbReference>
<evidence type="ECO:0000256" key="1">
    <source>
        <dbReference type="ARBA" id="ARBA00022701"/>
    </source>
</evidence>
<dbReference type="GO" id="GO:0055046">
    <property type="term" value="P:microgametogenesis"/>
    <property type="evidence" value="ECO:0007669"/>
    <property type="project" value="UniProtKB-ARBA"/>
</dbReference>
<dbReference type="InterPro" id="IPR019821">
    <property type="entry name" value="Kinesin_motor_CS"/>
</dbReference>
<feature type="compositionally biased region" description="Basic and acidic residues" evidence="9">
    <location>
        <begin position="532"/>
        <end position="555"/>
    </location>
</feature>
<dbReference type="InterPro" id="IPR027417">
    <property type="entry name" value="P-loop_NTPase"/>
</dbReference>
<evidence type="ECO:0000256" key="4">
    <source>
        <dbReference type="ARBA" id="ARBA00023054"/>
    </source>
</evidence>
<dbReference type="SUPFAM" id="SSF52540">
    <property type="entry name" value="P-loop containing nucleoside triphosphate hydrolases"/>
    <property type="match status" value="1"/>
</dbReference>
<dbReference type="EMBL" id="CACTIH010007246">
    <property type="protein sequence ID" value="CAA3005417.1"/>
    <property type="molecule type" value="Genomic_DNA"/>
</dbReference>
<dbReference type="PROSITE" id="PS00411">
    <property type="entry name" value="KINESIN_MOTOR_1"/>
    <property type="match status" value="1"/>
</dbReference>
<keyword evidence="3 7" id="KW-0067">ATP-binding</keyword>
<dbReference type="GO" id="GO:0008017">
    <property type="term" value="F:microtubule binding"/>
    <property type="evidence" value="ECO:0007669"/>
    <property type="project" value="InterPro"/>
</dbReference>
<dbReference type="GO" id="GO:0003777">
    <property type="term" value="F:microtubule motor activity"/>
    <property type="evidence" value="ECO:0007669"/>
    <property type="project" value="InterPro"/>
</dbReference>
<dbReference type="GO" id="GO:0080175">
    <property type="term" value="P:phragmoplast microtubule organization"/>
    <property type="evidence" value="ECO:0007669"/>
    <property type="project" value="UniProtKB-ARBA"/>
</dbReference>
<evidence type="ECO:0000256" key="8">
    <source>
        <dbReference type="SAM" id="Coils"/>
    </source>
</evidence>
<evidence type="ECO:0000259" key="10">
    <source>
        <dbReference type="PROSITE" id="PS50067"/>
    </source>
</evidence>
<feature type="binding site" evidence="7">
    <location>
        <begin position="176"/>
        <end position="183"/>
    </location>
    <ligand>
        <name>ATP</name>
        <dbReference type="ChEBI" id="CHEBI:30616"/>
    </ligand>
</feature>
<dbReference type="OrthoDB" id="3176171at2759"/>
<evidence type="ECO:0000256" key="6">
    <source>
        <dbReference type="ARBA" id="ARBA00034488"/>
    </source>
</evidence>
<dbReference type="InterPro" id="IPR001752">
    <property type="entry name" value="Kinesin_motor_dom"/>
</dbReference>
<keyword evidence="12" id="KW-1185">Reference proteome</keyword>
<dbReference type="InterPro" id="IPR044986">
    <property type="entry name" value="KIF15/KIN-12"/>
</dbReference>
<dbReference type="PANTHER" id="PTHR37739">
    <property type="entry name" value="KINESIN-LIKE PROTEIN KIN-12D"/>
    <property type="match status" value="1"/>
</dbReference>
<dbReference type="GO" id="GO:0009524">
    <property type="term" value="C:phragmoplast"/>
    <property type="evidence" value="ECO:0007669"/>
    <property type="project" value="UniProtKB-ARBA"/>
</dbReference>
<dbReference type="PROSITE" id="PS50067">
    <property type="entry name" value="KINESIN_MOTOR_2"/>
    <property type="match status" value="1"/>
</dbReference>
<evidence type="ECO:0000256" key="3">
    <source>
        <dbReference type="ARBA" id="ARBA00022840"/>
    </source>
</evidence>
<dbReference type="AlphaFoldDB" id="A0A8S0TIC3"/>
<name>A0A8S0TIC3_OLEEU</name>
<evidence type="ECO:0000256" key="7">
    <source>
        <dbReference type="PROSITE-ProRule" id="PRU00283"/>
    </source>
</evidence>
<feature type="compositionally biased region" description="Polar residues" evidence="9">
    <location>
        <begin position="40"/>
        <end position="61"/>
    </location>
</feature>
<dbReference type="PRINTS" id="PR00380">
    <property type="entry name" value="KINESINHEAVY"/>
</dbReference>
<feature type="region of interest" description="Disordered" evidence="9">
    <location>
        <begin position="530"/>
        <end position="561"/>
    </location>
</feature>
<evidence type="ECO:0000256" key="2">
    <source>
        <dbReference type="ARBA" id="ARBA00022741"/>
    </source>
</evidence>
<dbReference type="InterPro" id="IPR036961">
    <property type="entry name" value="Kinesin_motor_dom_sf"/>
</dbReference>
<dbReference type="FunFam" id="3.40.850.10:FF:000052">
    <property type="entry name" value="Kinesin-like protein KIN-12F"/>
    <property type="match status" value="1"/>
</dbReference>
<comment type="caution">
    <text evidence="11">The sequence shown here is derived from an EMBL/GenBank/DDBJ whole genome shotgun (WGS) entry which is preliminary data.</text>
</comment>
<dbReference type="GO" id="GO:0007112">
    <property type="term" value="P:male meiosis cytokinesis"/>
    <property type="evidence" value="ECO:0007669"/>
    <property type="project" value="UniProtKB-ARBA"/>
</dbReference>
<feature type="region of interest" description="Disordered" evidence="9">
    <location>
        <begin position="1"/>
        <end position="77"/>
    </location>
</feature>